<evidence type="ECO:0000313" key="2">
    <source>
        <dbReference type="EnsemblPlants" id="OB07G26380.1"/>
    </source>
</evidence>
<dbReference type="HOGENOM" id="CLU_1818842_0_0_1"/>
<evidence type="ECO:0000313" key="3">
    <source>
        <dbReference type="Proteomes" id="UP000006038"/>
    </source>
</evidence>
<reference evidence="2" key="2">
    <citation type="submission" date="2013-04" db="UniProtKB">
        <authorList>
            <consortium name="EnsemblPlants"/>
        </authorList>
    </citation>
    <scope>IDENTIFICATION</scope>
</reference>
<sequence>MAAAREEEWEVSSRRAEPRREGGGAEAPPEGDDLLEEEEVEVEGQFGNFPPASPSRSRRRVNIRRTWTPGGGRAAEAESVSSRGCAEPQPDWPPEMARRRGPTGEGVRVGGTPRTVSPRRGVAEARVRAGCAAAGGVGGLPD</sequence>
<accession>J3MMK6</accession>
<name>J3MMK6_ORYBR</name>
<dbReference type="Proteomes" id="UP000006038">
    <property type="component" value="Chromosome 7"/>
</dbReference>
<proteinExistence type="predicted"/>
<keyword evidence="3" id="KW-1185">Reference proteome</keyword>
<dbReference type="AlphaFoldDB" id="J3MMK6"/>
<feature type="compositionally biased region" description="Acidic residues" evidence="1">
    <location>
        <begin position="29"/>
        <end position="42"/>
    </location>
</feature>
<dbReference type="EnsemblPlants" id="OB07G26380.1">
    <property type="protein sequence ID" value="OB07G26380.1"/>
    <property type="gene ID" value="OB07G26380"/>
</dbReference>
<evidence type="ECO:0000256" key="1">
    <source>
        <dbReference type="SAM" id="MobiDB-lite"/>
    </source>
</evidence>
<reference evidence="2" key="1">
    <citation type="journal article" date="2013" name="Nat. Commun.">
        <title>Whole-genome sequencing of Oryza brachyantha reveals mechanisms underlying Oryza genome evolution.</title>
        <authorList>
            <person name="Chen J."/>
            <person name="Huang Q."/>
            <person name="Gao D."/>
            <person name="Wang J."/>
            <person name="Lang Y."/>
            <person name="Liu T."/>
            <person name="Li B."/>
            <person name="Bai Z."/>
            <person name="Luis Goicoechea J."/>
            <person name="Liang C."/>
            <person name="Chen C."/>
            <person name="Zhang W."/>
            <person name="Sun S."/>
            <person name="Liao Y."/>
            <person name="Zhang X."/>
            <person name="Yang L."/>
            <person name="Song C."/>
            <person name="Wang M."/>
            <person name="Shi J."/>
            <person name="Liu G."/>
            <person name="Liu J."/>
            <person name="Zhou H."/>
            <person name="Zhou W."/>
            <person name="Yu Q."/>
            <person name="An N."/>
            <person name="Chen Y."/>
            <person name="Cai Q."/>
            <person name="Wang B."/>
            <person name="Liu B."/>
            <person name="Min J."/>
            <person name="Huang Y."/>
            <person name="Wu H."/>
            <person name="Li Z."/>
            <person name="Zhang Y."/>
            <person name="Yin Y."/>
            <person name="Song W."/>
            <person name="Jiang J."/>
            <person name="Jackson S.A."/>
            <person name="Wing R.A."/>
            <person name="Wang J."/>
            <person name="Chen M."/>
        </authorList>
    </citation>
    <scope>NUCLEOTIDE SEQUENCE [LARGE SCALE GENOMIC DNA]</scope>
    <source>
        <strain evidence="2">cv. IRGC 101232</strain>
    </source>
</reference>
<feature type="compositionally biased region" description="Basic and acidic residues" evidence="1">
    <location>
        <begin position="1"/>
        <end position="23"/>
    </location>
</feature>
<dbReference type="Gramene" id="OB07G26380.1">
    <property type="protein sequence ID" value="OB07G26380.1"/>
    <property type="gene ID" value="OB07G26380"/>
</dbReference>
<organism evidence="2">
    <name type="scientific">Oryza brachyantha</name>
    <name type="common">malo sina</name>
    <dbReference type="NCBI Taxonomy" id="4533"/>
    <lineage>
        <taxon>Eukaryota</taxon>
        <taxon>Viridiplantae</taxon>
        <taxon>Streptophyta</taxon>
        <taxon>Embryophyta</taxon>
        <taxon>Tracheophyta</taxon>
        <taxon>Spermatophyta</taxon>
        <taxon>Magnoliopsida</taxon>
        <taxon>Liliopsida</taxon>
        <taxon>Poales</taxon>
        <taxon>Poaceae</taxon>
        <taxon>BOP clade</taxon>
        <taxon>Oryzoideae</taxon>
        <taxon>Oryzeae</taxon>
        <taxon>Oryzinae</taxon>
        <taxon>Oryza</taxon>
    </lineage>
</organism>
<feature type="region of interest" description="Disordered" evidence="1">
    <location>
        <begin position="1"/>
        <end position="122"/>
    </location>
</feature>
<protein>
    <submittedName>
        <fullName evidence="2">Uncharacterized protein</fullName>
    </submittedName>
</protein>